<dbReference type="Pfam" id="PF05193">
    <property type="entry name" value="Peptidase_M16_C"/>
    <property type="match status" value="1"/>
</dbReference>
<dbReference type="KEGG" id="gur:Gura_3630"/>
<dbReference type="GO" id="GO:0046872">
    <property type="term" value="F:metal ion binding"/>
    <property type="evidence" value="ECO:0007669"/>
    <property type="project" value="InterPro"/>
</dbReference>
<feature type="domain" description="Peptidase M16 C-terminal" evidence="3">
    <location>
        <begin position="207"/>
        <end position="384"/>
    </location>
</feature>
<dbReference type="InterPro" id="IPR050361">
    <property type="entry name" value="MPP/UQCRC_Complex"/>
</dbReference>
<accession>A5G7L6</accession>
<protein>
    <submittedName>
        <fullName evidence="4">Peptidase M16 domain protein</fullName>
    </submittedName>
</protein>
<evidence type="ECO:0000313" key="5">
    <source>
        <dbReference type="Proteomes" id="UP000006695"/>
    </source>
</evidence>
<dbReference type="OrthoDB" id="9811314at2"/>
<dbReference type="Gene3D" id="3.30.830.10">
    <property type="entry name" value="Metalloenzyme, LuxS/M16 peptidase-like"/>
    <property type="match status" value="2"/>
</dbReference>
<dbReference type="AlphaFoldDB" id="A5G7L6"/>
<dbReference type="InterPro" id="IPR007863">
    <property type="entry name" value="Peptidase_M16_C"/>
</dbReference>
<sequence length="474" mass="52715">MMTNWKRLLLMAAAILSLSACAATQKAVDPRTMTFPKLTFEIPKSERVQLANGMVVYLLEDHELPLVSMTAYVNTGSIYEPAEKAGLAGLTGAVMRSGGTMETPPEKLDAELEFMASSIESSIGADVGNVSLSSLKKNLDRTLSLFADVVMHPAFREDRVTLAKNRTIESLRRQNDDAKGVADRELRKALYPNHPLGRYPTIGSVKSITRDDMAAFHKRYFHPNTMMLAVAGDFDRKELVAALEKAFAGWEKVSVDFPAVAPLQQDIKPEVLLAKKEINQSVIRMGHPGIDKNNPDLYPIRVMDYILGGGFTSRLTTEIRSNQGLAYNVDSYFDVGRRFPGIFLAETETKSESTVKAVTLMRDIIAGMTRAPVTDDELKLAKDAIVNSFIFGFARTDAVVNQQLRLEYYGYPAGYLENYRDNISKVTKEDVLRVAQKYLHPERLVLVVVGNEKQFDKPLATLGPVREIKLENGK</sequence>
<feature type="domain" description="Peptidase M16 N-terminal" evidence="2">
    <location>
        <begin position="58"/>
        <end position="198"/>
    </location>
</feature>
<gene>
    <name evidence="4" type="ordered locus">Gura_3630</name>
</gene>
<evidence type="ECO:0000256" key="1">
    <source>
        <dbReference type="SAM" id="SignalP"/>
    </source>
</evidence>
<name>A5G7L6_GEOUR</name>
<proteinExistence type="predicted"/>
<dbReference type="Pfam" id="PF00675">
    <property type="entry name" value="Peptidase_M16"/>
    <property type="match status" value="1"/>
</dbReference>
<dbReference type="PROSITE" id="PS51257">
    <property type="entry name" value="PROKAR_LIPOPROTEIN"/>
    <property type="match status" value="1"/>
</dbReference>
<reference evidence="4 5" key="1">
    <citation type="submission" date="2007-05" db="EMBL/GenBank/DDBJ databases">
        <title>Complete sequence of Geobacter uraniireducens Rf4.</title>
        <authorList>
            <consortium name="US DOE Joint Genome Institute"/>
            <person name="Copeland A."/>
            <person name="Lucas S."/>
            <person name="Lapidus A."/>
            <person name="Barry K."/>
            <person name="Detter J.C."/>
            <person name="Glavina del Rio T."/>
            <person name="Hammon N."/>
            <person name="Israni S."/>
            <person name="Dalin E."/>
            <person name="Tice H."/>
            <person name="Pitluck S."/>
            <person name="Chertkov O."/>
            <person name="Brettin T."/>
            <person name="Bruce D."/>
            <person name="Han C."/>
            <person name="Schmutz J."/>
            <person name="Larimer F."/>
            <person name="Land M."/>
            <person name="Hauser L."/>
            <person name="Kyrpides N."/>
            <person name="Mikhailova N."/>
            <person name="Shelobolina E."/>
            <person name="Aklujkar M."/>
            <person name="Lovley D."/>
            <person name="Richardson P."/>
        </authorList>
    </citation>
    <scope>NUCLEOTIDE SEQUENCE [LARGE SCALE GENOMIC DNA]</scope>
    <source>
        <strain evidence="4 5">Rf4</strain>
    </source>
</reference>
<organism evidence="4 5">
    <name type="scientific">Geotalea uraniireducens (strain Rf4)</name>
    <name type="common">Geobacter uraniireducens</name>
    <dbReference type="NCBI Taxonomy" id="351605"/>
    <lineage>
        <taxon>Bacteria</taxon>
        <taxon>Pseudomonadati</taxon>
        <taxon>Thermodesulfobacteriota</taxon>
        <taxon>Desulfuromonadia</taxon>
        <taxon>Geobacterales</taxon>
        <taxon>Geobacteraceae</taxon>
        <taxon>Geotalea</taxon>
    </lineage>
</organism>
<evidence type="ECO:0000259" key="2">
    <source>
        <dbReference type="Pfam" id="PF00675"/>
    </source>
</evidence>
<dbReference type="Proteomes" id="UP000006695">
    <property type="component" value="Chromosome"/>
</dbReference>
<dbReference type="SUPFAM" id="SSF63411">
    <property type="entry name" value="LuxS/MPP-like metallohydrolase"/>
    <property type="match status" value="2"/>
</dbReference>
<feature type="chain" id="PRO_5002682066" evidence="1">
    <location>
        <begin position="23"/>
        <end position="474"/>
    </location>
</feature>
<evidence type="ECO:0000313" key="4">
    <source>
        <dbReference type="EMBL" id="ABQ27784.1"/>
    </source>
</evidence>
<dbReference type="PANTHER" id="PTHR11851">
    <property type="entry name" value="METALLOPROTEASE"/>
    <property type="match status" value="1"/>
</dbReference>
<dbReference type="PANTHER" id="PTHR11851:SF225">
    <property type="entry name" value="NON-PEPTIDASE HOMOLOG YMXG"/>
    <property type="match status" value="1"/>
</dbReference>
<dbReference type="STRING" id="351605.Gura_3630"/>
<keyword evidence="1" id="KW-0732">Signal</keyword>
<dbReference type="InterPro" id="IPR011249">
    <property type="entry name" value="Metalloenz_LuxS/M16"/>
</dbReference>
<dbReference type="InterPro" id="IPR011765">
    <property type="entry name" value="Pept_M16_N"/>
</dbReference>
<evidence type="ECO:0000259" key="3">
    <source>
        <dbReference type="Pfam" id="PF05193"/>
    </source>
</evidence>
<feature type="signal peptide" evidence="1">
    <location>
        <begin position="1"/>
        <end position="22"/>
    </location>
</feature>
<dbReference type="EMBL" id="CP000698">
    <property type="protein sequence ID" value="ABQ27784.1"/>
    <property type="molecule type" value="Genomic_DNA"/>
</dbReference>
<keyword evidence="5" id="KW-1185">Reference proteome</keyword>
<dbReference type="HOGENOM" id="CLU_009902_6_1_7"/>